<feature type="region of interest" description="Disordered" evidence="1">
    <location>
        <begin position="1"/>
        <end position="35"/>
    </location>
</feature>
<feature type="compositionally biased region" description="Low complexity" evidence="1">
    <location>
        <begin position="7"/>
        <end position="17"/>
    </location>
</feature>
<evidence type="ECO:0000313" key="2">
    <source>
        <dbReference type="EMBL" id="GFY12048.1"/>
    </source>
</evidence>
<proteinExistence type="predicted"/>
<name>A0A8X6SSA0_TRICX</name>
<accession>A0A8X6SSA0</accession>
<comment type="caution">
    <text evidence="2">The sequence shown here is derived from an EMBL/GenBank/DDBJ whole genome shotgun (WGS) entry which is preliminary data.</text>
</comment>
<reference evidence="2" key="1">
    <citation type="submission" date="2020-08" db="EMBL/GenBank/DDBJ databases">
        <title>Multicomponent nature underlies the extraordinary mechanical properties of spider dragline silk.</title>
        <authorList>
            <person name="Kono N."/>
            <person name="Nakamura H."/>
            <person name="Mori M."/>
            <person name="Yoshida Y."/>
            <person name="Ohtoshi R."/>
            <person name="Malay A.D."/>
            <person name="Moran D.A.P."/>
            <person name="Tomita M."/>
            <person name="Numata K."/>
            <person name="Arakawa K."/>
        </authorList>
    </citation>
    <scope>NUCLEOTIDE SEQUENCE</scope>
</reference>
<sequence length="172" mass="18997">MEIRTGSSDSYSLNEESSSFDRVQRRSNESQYGKKKGINRFPVSRYARTGADINPFRTQARNTARGRMTQGCGQCVSPSVGRMTQGCGQCVSPSVDRTTHLCTRHLESFLLNVCGPGEKSLSTPVLMGADNAVFAIELEKQLISMLKSGGTEMRKCCSNEKILMEQVPYPDQ</sequence>
<organism evidence="2 3">
    <name type="scientific">Trichonephila clavipes</name>
    <name type="common">Golden silk orbweaver</name>
    <name type="synonym">Nephila clavipes</name>
    <dbReference type="NCBI Taxonomy" id="2585209"/>
    <lineage>
        <taxon>Eukaryota</taxon>
        <taxon>Metazoa</taxon>
        <taxon>Ecdysozoa</taxon>
        <taxon>Arthropoda</taxon>
        <taxon>Chelicerata</taxon>
        <taxon>Arachnida</taxon>
        <taxon>Araneae</taxon>
        <taxon>Araneomorphae</taxon>
        <taxon>Entelegynae</taxon>
        <taxon>Araneoidea</taxon>
        <taxon>Nephilidae</taxon>
        <taxon>Trichonephila</taxon>
    </lineage>
</organism>
<protein>
    <submittedName>
        <fullName evidence="2">Uncharacterized protein</fullName>
    </submittedName>
</protein>
<evidence type="ECO:0000256" key="1">
    <source>
        <dbReference type="SAM" id="MobiDB-lite"/>
    </source>
</evidence>
<dbReference type="EMBL" id="BMAU01021309">
    <property type="protein sequence ID" value="GFY12048.1"/>
    <property type="molecule type" value="Genomic_DNA"/>
</dbReference>
<dbReference type="AlphaFoldDB" id="A0A8X6SSA0"/>
<evidence type="ECO:0000313" key="3">
    <source>
        <dbReference type="Proteomes" id="UP000887159"/>
    </source>
</evidence>
<dbReference type="Proteomes" id="UP000887159">
    <property type="component" value="Unassembled WGS sequence"/>
</dbReference>
<keyword evidence="3" id="KW-1185">Reference proteome</keyword>
<gene>
    <name evidence="2" type="ORF">TNCV_4975481</name>
</gene>